<sequence length="74" mass="8146">MEAVIKDRNFYLGNFSERGLQNIISEKELREINGGTFGLDDALYGLAIVGAIDSVIDFGKGLYNGFEDGLNAWN</sequence>
<evidence type="ECO:0000313" key="1">
    <source>
        <dbReference type="EMBL" id="QSZ26470.1"/>
    </source>
</evidence>
<name>A0A974Y3X8_9THEO</name>
<dbReference type="AlphaFoldDB" id="A0A974Y3X8"/>
<evidence type="ECO:0000313" key="2">
    <source>
        <dbReference type="Proteomes" id="UP000671913"/>
    </source>
</evidence>
<dbReference type="KEGG" id="aaut:ACETAC_05965"/>
<dbReference type="NCBIfam" id="NF038034">
    <property type="entry name" value="lactGbeta_entB"/>
    <property type="match status" value="1"/>
</dbReference>
<organism evidence="1 2">
    <name type="scientific">Aceticella autotrophica</name>
    <dbReference type="NCBI Taxonomy" id="2755338"/>
    <lineage>
        <taxon>Bacteria</taxon>
        <taxon>Bacillati</taxon>
        <taxon>Bacillota</taxon>
        <taxon>Clostridia</taxon>
        <taxon>Thermoanaerobacterales</taxon>
        <taxon>Thermoanaerobacteraceae</taxon>
        <taxon>Aceticella</taxon>
    </lineage>
</organism>
<gene>
    <name evidence="1" type="ORF">ACETAC_05965</name>
</gene>
<protein>
    <submittedName>
        <fullName evidence="1">Lactococcin G-beta/enterocin 1071B family bacteriocin</fullName>
    </submittedName>
</protein>
<reference evidence="1" key="1">
    <citation type="submission" date="2020-08" db="EMBL/GenBank/DDBJ databases">
        <title>Genomic insights into the carbon and energy metabolism of the first obligate autotrophic acetogenic bacterium Aceticella autotrophica gen. nov., sp. nov.</title>
        <authorList>
            <person name="Toshchakov S.V."/>
            <person name="Elcheninov A.G."/>
            <person name="Kublanov I.V."/>
            <person name="Frolov E.N."/>
            <person name="Lebedinsky A.V."/>
        </authorList>
    </citation>
    <scope>NUCLEOTIDE SEQUENCE</scope>
    <source>
        <strain evidence="1">3443-3Ac</strain>
    </source>
</reference>
<keyword evidence="2" id="KW-1185">Reference proteome</keyword>
<dbReference type="EMBL" id="CP060096">
    <property type="protein sequence ID" value="QSZ26470.1"/>
    <property type="molecule type" value="Genomic_DNA"/>
</dbReference>
<dbReference type="RefSeq" id="WP_284679142.1">
    <property type="nucleotide sequence ID" value="NZ_CP060096.1"/>
</dbReference>
<accession>A0A974Y3X8</accession>
<dbReference type="Proteomes" id="UP000671913">
    <property type="component" value="Chromosome"/>
</dbReference>
<proteinExistence type="predicted"/>